<proteinExistence type="predicted"/>
<evidence type="ECO:0008006" key="3">
    <source>
        <dbReference type="Google" id="ProtNLM"/>
    </source>
</evidence>
<evidence type="ECO:0000313" key="2">
    <source>
        <dbReference type="Proteomes" id="UP001382904"/>
    </source>
</evidence>
<evidence type="ECO:0000313" key="1">
    <source>
        <dbReference type="EMBL" id="MEJ8645802.1"/>
    </source>
</evidence>
<name>A0ABU8UD42_9ACTN</name>
<sequence length="263" mass="28612">MLPLQGEVTGRSLFAKRGNTGHLTLSVQPSPPLIDEVTTEDGTVTLRGRFVAPTDEPYELVLHDAHGVEFSYPVTRDGDGFETTFEPVLPEAYAGRTTLPEGRWWPTLRPVAQGATTAGLLGVDRGAPVQMGPGLLFAGPHPFTVQGRRMRVETRFHDRMVLVADPLLSPHDRSRFAQRVARFETYPAQRALPVKDVVLYDTFQGNGAGDSPVPSTRNWCAAARSWNTSGWSVTAVPRSRRPPAPCSTAAWSPGSCWPAPATT</sequence>
<gene>
    <name evidence="1" type="ORF">WKI68_40490</name>
</gene>
<organism evidence="1 2">
    <name type="scientific">Streptomyces caledonius</name>
    <dbReference type="NCBI Taxonomy" id="3134107"/>
    <lineage>
        <taxon>Bacteria</taxon>
        <taxon>Bacillati</taxon>
        <taxon>Actinomycetota</taxon>
        <taxon>Actinomycetes</taxon>
        <taxon>Kitasatosporales</taxon>
        <taxon>Streptomycetaceae</taxon>
        <taxon>Streptomyces</taxon>
    </lineage>
</organism>
<reference evidence="1 2" key="1">
    <citation type="submission" date="2024-03" db="EMBL/GenBank/DDBJ databases">
        <title>Novel Streptomyces species of biotechnological and ecological value are a feature of Machair soil.</title>
        <authorList>
            <person name="Prole J.R."/>
            <person name="Goodfellow M."/>
            <person name="Allenby N."/>
            <person name="Ward A.C."/>
        </authorList>
    </citation>
    <scope>NUCLEOTIDE SEQUENCE [LARGE SCALE GENOMIC DNA]</scope>
    <source>
        <strain evidence="1 2">MS1.HAVA.3</strain>
    </source>
</reference>
<dbReference type="EMBL" id="JBBKAM010000004">
    <property type="protein sequence ID" value="MEJ8645802.1"/>
    <property type="molecule type" value="Genomic_DNA"/>
</dbReference>
<comment type="caution">
    <text evidence="1">The sequence shown here is derived from an EMBL/GenBank/DDBJ whole genome shotgun (WGS) entry which is preliminary data.</text>
</comment>
<keyword evidence="2" id="KW-1185">Reference proteome</keyword>
<protein>
    <recommendedName>
        <fullName evidence="3">Dioxygenase</fullName>
    </recommendedName>
</protein>
<accession>A0ABU8UD42</accession>
<dbReference type="Proteomes" id="UP001382904">
    <property type="component" value="Unassembled WGS sequence"/>
</dbReference>